<dbReference type="Gene3D" id="3.30.530.20">
    <property type="match status" value="2"/>
</dbReference>
<reference evidence="3" key="1">
    <citation type="journal article" date="2014" name="Int. J. Syst. Evol. Microbiol.">
        <title>Complete genome sequence of Corynebacterium casei LMG S-19264T (=DSM 44701T), isolated from a smear-ripened cheese.</title>
        <authorList>
            <consortium name="US DOE Joint Genome Institute (JGI-PGF)"/>
            <person name="Walter F."/>
            <person name="Albersmeier A."/>
            <person name="Kalinowski J."/>
            <person name="Ruckert C."/>
        </authorList>
    </citation>
    <scope>NUCLEOTIDE SEQUENCE</scope>
    <source>
        <strain evidence="3">CGMCC 1.15152</strain>
    </source>
</reference>
<keyword evidence="4" id="KW-1185">Reference proteome</keyword>
<evidence type="ECO:0000313" key="3">
    <source>
        <dbReference type="EMBL" id="GGD39869.1"/>
    </source>
</evidence>
<dbReference type="RefSeq" id="WP_188712165.1">
    <property type="nucleotide sequence ID" value="NZ_BMHO01000001.1"/>
</dbReference>
<evidence type="ECO:0000256" key="1">
    <source>
        <dbReference type="ARBA" id="ARBA00006817"/>
    </source>
</evidence>
<dbReference type="InterPro" id="IPR013538">
    <property type="entry name" value="ASHA1/2-like_C"/>
</dbReference>
<proteinExistence type="inferred from homology"/>
<dbReference type="CDD" id="cd07814">
    <property type="entry name" value="SRPBCC_CalC_Aha1-like"/>
    <property type="match status" value="1"/>
</dbReference>
<protein>
    <recommendedName>
        <fullName evidence="2">Activator of Hsp90 ATPase homologue 1/2-like C-terminal domain-containing protein</fullName>
    </recommendedName>
</protein>
<feature type="domain" description="Activator of Hsp90 ATPase homologue 1/2-like C-terminal" evidence="2">
    <location>
        <begin position="191"/>
        <end position="322"/>
    </location>
</feature>
<comment type="similarity">
    <text evidence="1">Belongs to the AHA1 family.</text>
</comment>
<dbReference type="SUPFAM" id="SSF55961">
    <property type="entry name" value="Bet v1-like"/>
    <property type="match status" value="2"/>
</dbReference>
<comment type="caution">
    <text evidence="3">The sequence shown here is derived from an EMBL/GenBank/DDBJ whole genome shotgun (WGS) entry which is preliminary data.</text>
</comment>
<accession>A0A916YCN0</accession>
<dbReference type="InterPro" id="IPR023393">
    <property type="entry name" value="START-like_dom_sf"/>
</dbReference>
<dbReference type="AlphaFoldDB" id="A0A916YCN0"/>
<organism evidence="3 4">
    <name type="scientific">Microbacterium faecale</name>
    <dbReference type="NCBI Taxonomy" id="1804630"/>
    <lineage>
        <taxon>Bacteria</taxon>
        <taxon>Bacillati</taxon>
        <taxon>Actinomycetota</taxon>
        <taxon>Actinomycetes</taxon>
        <taxon>Micrococcales</taxon>
        <taxon>Microbacteriaceae</taxon>
        <taxon>Microbacterium</taxon>
    </lineage>
</organism>
<feature type="domain" description="Activator of Hsp90 ATPase homologue 1/2-like C-terminal" evidence="2">
    <location>
        <begin position="23"/>
        <end position="159"/>
    </location>
</feature>
<sequence>MPVTSVETDTENLTMTIIADFSASKQRLWGAYADPRLIEQFWGPVTYPATFFRHDVFPGGQSRYVMTGPDGDVSAGYWEFLSVDAPNGFEVIDGFCDEDGEPNRDLPSMRMVFAFDETSGGSRLTTTTHFTSLDELEKLVEMGMVEGTESAMSQIDAVLADLATFAAGMPTNAQELSDTQVRIARVIRGSVGDVWRAHHDAELLKSWLLGPDGWEMDEVIPPGEAGSTYRYHWAPTGDTEGTPFAISGTVISSQPERRVVHTEQMEGIPGETLNEVTFTPVPDGTLLTYVITYDSRATRDAVLATGMTDGMEASYVRLERALA</sequence>
<dbReference type="EMBL" id="BMHO01000001">
    <property type="protein sequence ID" value="GGD39869.1"/>
    <property type="molecule type" value="Genomic_DNA"/>
</dbReference>
<name>A0A916YCN0_9MICO</name>
<dbReference type="Pfam" id="PF08327">
    <property type="entry name" value="AHSA1"/>
    <property type="match status" value="2"/>
</dbReference>
<evidence type="ECO:0000313" key="4">
    <source>
        <dbReference type="Proteomes" id="UP000633205"/>
    </source>
</evidence>
<evidence type="ECO:0000259" key="2">
    <source>
        <dbReference type="Pfam" id="PF08327"/>
    </source>
</evidence>
<dbReference type="Proteomes" id="UP000633205">
    <property type="component" value="Unassembled WGS sequence"/>
</dbReference>
<reference evidence="3" key="2">
    <citation type="submission" date="2020-09" db="EMBL/GenBank/DDBJ databases">
        <authorList>
            <person name="Sun Q."/>
            <person name="Zhou Y."/>
        </authorList>
    </citation>
    <scope>NUCLEOTIDE SEQUENCE</scope>
    <source>
        <strain evidence="3">CGMCC 1.15152</strain>
    </source>
</reference>
<gene>
    <name evidence="3" type="ORF">GCM10010915_20800</name>
</gene>